<evidence type="ECO:0000313" key="2">
    <source>
        <dbReference type="Proteomes" id="UP000422644"/>
    </source>
</evidence>
<name>A0A510K2J4_9FUSO</name>
<evidence type="ECO:0000313" key="1">
    <source>
        <dbReference type="EMBL" id="BBM44941.1"/>
    </source>
</evidence>
<dbReference type="EMBL" id="AP019831">
    <property type="protein sequence ID" value="BBM44941.1"/>
    <property type="molecule type" value="Genomic_DNA"/>
</dbReference>
<keyword evidence="2" id="KW-1185">Reference proteome</keyword>
<proteinExistence type="predicted"/>
<dbReference type="RefSeq" id="WP_155282656.1">
    <property type="nucleotide sequence ID" value="NZ_AP019831.1"/>
</dbReference>
<gene>
    <name evidence="1" type="ORF">JMUB3870_1059</name>
</gene>
<protein>
    <submittedName>
        <fullName evidence="1">Uncharacterized protein</fullName>
    </submittedName>
</protein>
<organism evidence="1 2">
    <name type="scientific">Leptotrichia trevisanii</name>
    <dbReference type="NCBI Taxonomy" id="109328"/>
    <lineage>
        <taxon>Bacteria</taxon>
        <taxon>Fusobacteriati</taxon>
        <taxon>Fusobacteriota</taxon>
        <taxon>Fusobacteriia</taxon>
        <taxon>Fusobacteriales</taxon>
        <taxon>Leptotrichiaceae</taxon>
        <taxon>Leptotrichia</taxon>
    </lineage>
</organism>
<reference evidence="1 2" key="1">
    <citation type="submission" date="2019-07" db="EMBL/GenBank/DDBJ databases">
        <title>Complete Genome Sequence of Leptotrichia trevisanii Strain JMUB3870.</title>
        <authorList>
            <person name="Watanabe S."/>
            <person name="Cui L."/>
        </authorList>
    </citation>
    <scope>NUCLEOTIDE SEQUENCE [LARGE SCALE GENOMIC DNA]</scope>
    <source>
        <strain evidence="1 2">JMUB3870</strain>
    </source>
</reference>
<dbReference type="Proteomes" id="UP000422644">
    <property type="component" value="Chromosome"/>
</dbReference>
<sequence length="242" mass="29273">MYPFSKSYIEKDIKKEIDNDDYDEIARNYNLDKIKNYGLFSIYKKWGVTVDKKNIPFKFNLDKLKQFPWLKESERKSKEIEKKAILGIDLSKETLVKLSYKKEDDKKYSNNTQMKKEYVENEYIEDQTPYNKLSFINIKNFINLLEISSNRNSYGDRLVILLPILTETYYLMDDDFEYKGDKLFVKKVLELKNFDTWLYLEKEIGNFIIPNKEKIIEYLRYLKEINETSDFNDVIKEIEEYN</sequence>
<accession>A0A510K2J4</accession>
<dbReference type="AlphaFoldDB" id="A0A510K2J4"/>